<dbReference type="EMBL" id="JAGPYM010000001">
    <property type="protein sequence ID" value="KAH6900730.1"/>
    <property type="molecule type" value="Genomic_DNA"/>
</dbReference>
<feature type="region of interest" description="Disordered" evidence="1">
    <location>
        <begin position="138"/>
        <end position="159"/>
    </location>
</feature>
<dbReference type="Proteomes" id="UP000777438">
    <property type="component" value="Unassembled WGS sequence"/>
</dbReference>
<feature type="compositionally biased region" description="Pro residues" evidence="1">
    <location>
        <begin position="145"/>
        <end position="154"/>
    </location>
</feature>
<proteinExistence type="predicted"/>
<reference evidence="2 3" key="1">
    <citation type="journal article" date="2021" name="Nat. Commun.">
        <title>Genetic determinants of endophytism in the Arabidopsis root mycobiome.</title>
        <authorList>
            <person name="Mesny F."/>
            <person name="Miyauchi S."/>
            <person name="Thiergart T."/>
            <person name="Pickel B."/>
            <person name="Atanasova L."/>
            <person name="Karlsson M."/>
            <person name="Huettel B."/>
            <person name="Barry K.W."/>
            <person name="Haridas S."/>
            <person name="Chen C."/>
            <person name="Bauer D."/>
            <person name="Andreopoulos W."/>
            <person name="Pangilinan J."/>
            <person name="LaButti K."/>
            <person name="Riley R."/>
            <person name="Lipzen A."/>
            <person name="Clum A."/>
            <person name="Drula E."/>
            <person name="Henrissat B."/>
            <person name="Kohler A."/>
            <person name="Grigoriev I.V."/>
            <person name="Martin F.M."/>
            <person name="Hacquard S."/>
        </authorList>
    </citation>
    <scope>NUCLEOTIDE SEQUENCE [LARGE SCALE GENOMIC DNA]</scope>
    <source>
        <strain evidence="2 3">MPI-CAGE-CH-0241</strain>
    </source>
</reference>
<comment type="caution">
    <text evidence="2">The sequence shown here is derived from an EMBL/GenBank/DDBJ whole genome shotgun (WGS) entry which is preliminary data.</text>
</comment>
<gene>
    <name evidence="2" type="ORF">B0T10DRAFT_471476</name>
</gene>
<dbReference type="AlphaFoldDB" id="A0A9P8WJE4"/>
<feature type="region of interest" description="Disordered" evidence="1">
    <location>
        <begin position="356"/>
        <end position="378"/>
    </location>
</feature>
<protein>
    <submittedName>
        <fullName evidence="2">Uncharacterized protein</fullName>
    </submittedName>
</protein>
<evidence type="ECO:0000313" key="3">
    <source>
        <dbReference type="Proteomes" id="UP000777438"/>
    </source>
</evidence>
<evidence type="ECO:0000313" key="2">
    <source>
        <dbReference type="EMBL" id="KAH6900730.1"/>
    </source>
</evidence>
<sequence length="378" mass="41892">MVKRKLRIPKPYPNANLHQFGRARVVTSQSPGMSTLSTLGRTIPETKPSFTPSVCSPATDAGPSLFQGIQSPEGMLNQCLDTASGLTPICNNSACPEPTTLDQFSCPASVFNETHFQLENSSVPCLQPWSFAMDASQSLPVSEPQSPPKVPNFTPPRRRPMEDKEVVRMVLEGSNSERIPCLVRYRATLAESRVNKSWVDRERRPLQSAHAPPREGMSGYYKIIVVGGEMFDGSVRERFNIQDAKLDDSEIHIDMGYRMASRLGLAPRRQKRSNRVKAPVQQDLSWTYFTGAPAYALDRFENLLDNQIFPVQLYPSASLTFGNTTNGPSHTPTPMRSPNPGFHDAFQDAAFIQPPTEADVNGSTPQPNCFSSEFPNPF</sequence>
<evidence type="ECO:0000256" key="1">
    <source>
        <dbReference type="SAM" id="MobiDB-lite"/>
    </source>
</evidence>
<organism evidence="2 3">
    <name type="scientific">Thelonectria olida</name>
    <dbReference type="NCBI Taxonomy" id="1576542"/>
    <lineage>
        <taxon>Eukaryota</taxon>
        <taxon>Fungi</taxon>
        <taxon>Dikarya</taxon>
        <taxon>Ascomycota</taxon>
        <taxon>Pezizomycotina</taxon>
        <taxon>Sordariomycetes</taxon>
        <taxon>Hypocreomycetidae</taxon>
        <taxon>Hypocreales</taxon>
        <taxon>Nectriaceae</taxon>
        <taxon>Thelonectria</taxon>
    </lineage>
</organism>
<keyword evidence="3" id="KW-1185">Reference proteome</keyword>
<feature type="compositionally biased region" description="Polar residues" evidence="1">
    <location>
        <begin position="361"/>
        <end position="378"/>
    </location>
</feature>
<accession>A0A9P8WJE4</accession>
<name>A0A9P8WJE4_9HYPO</name>